<dbReference type="Gene3D" id="2.30.30.100">
    <property type="match status" value="1"/>
</dbReference>
<dbReference type="PANTHER" id="PTHR40026">
    <property type="entry name" value="PROTEIN VEG"/>
    <property type="match status" value="1"/>
</dbReference>
<evidence type="ECO:0000313" key="1">
    <source>
        <dbReference type="EMBL" id="MEB3429092.1"/>
    </source>
</evidence>
<sequence>MKQVDNLANIKTQVQENIGKKVILRADKGRKRIVTNEGEIISAYPNIFIVRVKNEFDYERNVSYSYSDVLTSTVQLKIC</sequence>
<comment type="caution">
    <text evidence="1">The sequence shown here is derived from an EMBL/GenBank/DDBJ whole genome shotgun (WGS) entry which is preliminary data.</text>
</comment>
<dbReference type="InterPro" id="IPR009366">
    <property type="entry name" value="Protein_Veg"/>
</dbReference>
<name>A0AAW9MWM0_9FIRM</name>
<reference evidence="1 2" key="1">
    <citation type="submission" date="2024-01" db="EMBL/GenBank/DDBJ databases">
        <title>Complete genome sequence of Citroniella saccharovorans strain M6.X9, isolated from human fecal sample.</title>
        <authorList>
            <person name="Cheng G."/>
            <person name="Westerholm M."/>
            <person name="Schnurer A."/>
        </authorList>
    </citation>
    <scope>NUCLEOTIDE SEQUENCE [LARGE SCALE GENOMIC DNA]</scope>
    <source>
        <strain evidence="1 2">DSM 29873</strain>
    </source>
</reference>
<organism evidence="1 2">
    <name type="scientific">Citroniella saccharovorans</name>
    <dbReference type="NCBI Taxonomy" id="2053367"/>
    <lineage>
        <taxon>Bacteria</taxon>
        <taxon>Bacillati</taxon>
        <taxon>Bacillota</taxon>
        <taxon>Tissierellia</taxon>
        <taxon>Tissierellales</taxon>
        <taxon>Peptoniphilaceae</taxon>
        <taxon>Citroniella</taxon>
    </lineage>
</organism>
<gene>
    <name evidence="1" type="ORF">VLK81_03495</name>
</gene>
<dbReference type="RefSeq" id="WP_324619237.1">
    <property type="nucleotide sequence ID" value="NZ_JAYKOT010000003.1"/>
</dbReference>
<dbReference type="PANTHER" id="PTHR40026:SF1">
    <property type="entry name" value="PROTEIN VEG"/>
    <property type="match status" value="1"/>
</dbReference>
<dbReference type="GO" id="GO:0006355">
    <property type="term" value="P:regulation of DNA-templated transcription"/>
    <property type="evidence" value="ECO:0007669"/>
    <property type="project" value="InterPro"/>
</dbReference>
<protein>
    <submittedName>
        <fullName evidence="1">Veg family protein</fullName>
    </submittedName>
</protein>
<proteinExistence type="predicted"/>
<dbReference type="Pfam" id="PF06257">
    <property type="entry name" value="VEG"/>
    <property type="match status" value="1"/>
</dbReference>
<dbReference type="Proteomes" id="UP001357733">
    <property type="component" value="Unassembled WGS sequence"/>
</dbReference>
<accession>A0AAW9MWM0</accession>
<evidence type="ECO:0000313" key="2">
    <source>
        <dbReference type="Proteomes" id="UP001357733"/>
    </source>
</evidence>
<keyword evidence="2" id="KW-1185">Reference proteome</keyword>
<dbReference type="EMBL" id="JAYKOT010000003">
    <property type="protein sequence ID" value="MEB3429092.1"/>
    <property type="molecule type" value="Genomic_DNA"/>
</dbReference>
<dbReference type="AlphaFoldDB" id="A0AAW9MWM0"/>